<name>A0A975F0L4_9SPIR</name>
<accession>A0A975F0L4</accession>
<reference evidence="1" key="2">
    <citation type="journal article" date="2021" name="Microbiol. Resour. Announc.">
        <title>Complete Genome Sequences of Three Human Oral Treponema parvum Isolates.</title>
        <authorList>
            <person name="Zeng H."/>
            <person name="Watt R.M."/>
        </authorList>
    </citation>
    <scope>NUCLEOTIDE SEQUENCE</scope>
    <source>
        <strain evidence="1">ATCC 700773</strain>
    </source>
</reference>
<protein>
    <recommendedName>
        <fullName evidence="3">Lipoprotein</fullName>
    </recommendedName>
</protein>
<dbReference type="Proteomes" id="UP000671995">
    <property type="component" value="Chromosome"/>
</dbReference>
<dbReference type="RefSeq" id="WP_210116866.1">
    <property type="nucleotide sequence ID" value="NZ_CP054257.1"/>
</dbReference>
<reference evidence="1" key="1">
    <citation type="submission" date="2020-05" db="EMBL/GenBank/DDBJ databases">
        <authorList>
            <person name="Zeng H."/>
            <person name="Chan Y.K."/>
            <person name="Watt R.M."/>
        </authorList>
    </citation>
    <scope>NUCLEOTIDE SEQUENCE</scope>
    <source>
        <strain evidence="1">ATCC 700773</strain>
    </source>
</reference>
<organism evidence="1 2">
    <name type="scientific">Treponema parvum</name>
    <dbReference type="NCBI Taxonomy" id="138851"/>
    <lineage>
        <taxon>Bacteria</taxon>
        <taxon>Pseudomonadati</taxon>
        <taxon>Spirochaetota</taxon>
        <taxon>Spirochaetia</taxon>
        <taxon>Spirochaetales</taxon>
        <taxon>Treponemataceae</taxon>
        <taxon>Treponema</taxon>
    </lineage>
</organism>
<proteinExistence type="predicted"/>
<evidence type="ECO:0000313" key="1">
    <source>
        <dbReference type="EMBL" id="QTQ12153.1"/>
    </source>
</evidence>
<dbReference type="EMBL" id="CP054257">
    <property type="protein sequence ID" value="QTQ12153.1"/>
    <property type="molecule type" value="Genomic_DNA"/>
</dbReference>
<dbReference type="AlphaFoldDB" id="A0A975F0L4"/>
<evidence type="ECO:0008006" key="3">
    <source>
        <dbReference type="Google" id="ProtNLM"/>
    </source>
</evidence>
<evidence type="ECO:0000313" key="2">
    <source>
        <dbReference type="Proteomes" id="UP000671995"/>
    </source>
</evidence>
<dbReference type="PROSITE" id="PS51257">
    <property type="entry name" value="PROKAR_LIPOPROTEIN"/>
    <property type="match status" value="1"/>
</dbReference>
<sequence length="122" mass="13899">MKRFIALFMFVFVFFSGCLPEKEAERIEFDNSEPLALVPDVRWAVVTEPYSALRTNAGWEFPVSAYSRRGEIHRITGNKTVFSPDGTAAVWLRFEGGWLPNSAVTVCYNLFNARTVSEQIKK</sequence>
<gene>
    <name evidence="1" type="ORF">HRI96_08065</name>
</gene>